<dbReference type="Proteomes" id="UP000314294">
    <property type="component" value="Unassembled WGS sequence"/>
</dbReference>
<dbReference type="EMBL" id="SRLO01000348">
    <property type="protein sequence ID" value="TNN59826.1"/>
    <property type="molecule type" value="Genomic_DNA"/>
</dbReference>
<evidence type="ECO:0000256" key="1">
    <source>
        <dbReference type="SAM" id="MobiDB-lite"/>
    </source>
</evidence>
<gene>
    <name evidence="3" type="ORF">EYF80_030011</name>
</gene>
<feature type="transmembrane region" description="Helical" evidence="2">
    <location>
        <begin position="70"/>
        <end position="96"/>
    </location>
</feature>
<keyword evidence="2" id="KW-0812">Transmembrane</keyword>
<feature type="region of interest" description="Disordered" evidence="1">
    <location>
        <begin position="26"/>
        <end position="59"/>
    </location>
</feature>
<feature type="transmembrane region" description="Helical" evidence="2">
    <location>
        <begin position="116"/>
        <end position="135"/>
    </location>
</feature>
<keyword evidence="2" id="KW-0472">Membrane</keyword>
<name>A0A4Z2H215_9TELE</name>
<keyword evidence="4" id="KW-1185">Reference proteome</keyword>
<proteinExistence type="predicted"/>
<evidence type="ECO:0000313" key="3">
    <source>
        <dbReference type="EMBL" id="TNN59826.1"/>
    </source>
</evidence>
<reference evidence="3 4" key="1">
    <citation type="submission" date="2019-03" db="EMBL/GenBank/DDBJ databases">
        <title>First draft genome of Liparis tanakae, snailfish: a comprehensive survey of snailfish specific genes.</title>
        <authorList>
            <person name="Kim W."/>
            <person name="Song I."/>
            <person name="Jeong J.-H."/>
            <person name="Kim D."/>
            <person name="Kim S."/>
            <person name="Ryu S."/>
            <person name="Song J.Y."/>
            <person name="Lee S.K."/>
        </authorList>
    </citation>
    <scope>NUCLEOTIDE SEQUENCE [LARGE SCALE GENOMIC DNA]</scope>
    <source>
        <tissue evidence="3">Muscle</tissue>
    </source>
</reference>
<dbReference type="AlphaFoldDB" id="A0A4Z2H215"/>
<feature type="compositionally biased region" description="Basic and acidic residues" evidence="1">
    <location>
        <begin position="30"/>
        <end position="52"/>
    </location>
</feature>
<sequence length="179" mass="20063">MTRRLSSSTRSHTEDSIFLKPEEDPVWLDEPTKNDKIGNTASKRDRLPKFKDGPAGGPSPPAEEVFMHKVYALVIEIHCWAALFAVSQVTGYWVFFVLEGNGPLSSIYKALQVIDFYLGFILPCHPIFGMDSMVLMTEVVNTKQHNWIVHGTAGIGVAICVIMVKHWRNHSLPAIQLCI</sequence>
<evidence type="ECO:0000313" key="4">
    <source>
        <dbReference type="Proteomes" id="UP000314294"/>
    </source>
</evidence>
<accession>A0A4Z2H215</accession>
<dbReference type="OrthoDB" id="10393147at2759"/>
<feature type="transmembrane region" description="Helical" evidence="2">
    <location>
        <begin position="147"/>
        <end position="167"/>
    </location>
</feature>
<protein>
    <submittedName>
        <fullName evidence="3">Uncharacterized protein</fullName>
    </submittedName>
</protein>
<keyword evidence="2" id="KW-1133">Transmembrane helix</keyword>
<organism evidence="3 4">
    <name type="scientific">Liparis tanakae</name>
    <name type="common">Tanaka's snailfish</name>
    <dbReference type="NCBI Taxonomy" id="230148"/>
    <lineage>
        <taxon>Eukaryota</taxon>
        <taxon>Metazoa</taxon>
        <taxon>Chordata</taxon>
        <taxon>Craniata</taxon>
        <taxon>Vertebrata</taxon>
        <taxon>Euteleostomi</taxon>
        <taxon>Actinopterygii</taxon>
        <taxon>Neopterygii</taxon>
        <taxon>Teleostei</taxon>
        <taxon>Neoteleostei</taxon>
        <taxon>Acanthomorphata</taxon>
        <taxon>Eupercaria</taxon>
        <taxon>Perciformes</taxon>
        <taxon>Cottioidei</taxon>
        <taxon>Cottales</taxon>
        <taxon>Liparidae</taxon>
        <taxon>Liparis</taxon>
    </lineage>
</organism>
<evidence type="ECO:0000256" key="2">
    <source>
        <dbReference type="SAM" id="Phobius"/>
    </source>
</evidence>
<comment type="caution">
    <text evidence="3">The sequence shown here is derived from an EMBL/GenBank/DDBJ whole genome shotgun (WGS) entry which is preliminary data.</text>
</comment>